<dbReference type="Proteomes" id="UP001295423">
    <property type="component" value="Unassembled WGS sequence"/>
</dbReference>
<dbReference type="Pfam" id="PF06966">
    <property type="entry name" value="DUF1295"/>
    <property type="match status" value="1"/>
</dbReference>
<organism evidence="2 3">
    <name type="scientific">Cylindrotheca closterium</name>
    <dbReference type="NCBI Taxonomy" id="2856"/>
    <lineage>
        <taxon>Eukaryota</taxon>
        <taxon>Sar</taxon>
        <taxon>Stramenopiles</taxon>
        <taxon>Ochrophyta</taxon>
        <taxon>Bacillariophyta</taxon>
        <taxon>Bacillariophyceae</taxon>
        <taxon>Bacillariophycidae</taxon>
        <taxon>Bacillariales</taxon>
        <taxon>Bacillariaceae</taxon>
        <taxon>Cylindrotheca</taxon>
    </lineage>
</organism>
<evidence type="ECO:0000256" key="1">
    <source>
        <dbReference type="SAM" id="Phobius"/>
    </source>
</evidence>
<reference evidence="2" key="1">
    <citation type="submission" date="2023-08" db="EMBL/GenBank/DDBJ databases">
        <authorList>
            <person name="Audoor S."/>
            <person name="Bilcke G."/>
        </authorList>
    </citation>
    <scope>NUCLEOTIDE SEQUENCE</scope>
</reference>
<proteinExistence type="predicted"/>
<dbReference type="PANTHER" id="PTHR32251:SF23">
    <property type="entry name" value="3-OXO-5-ALPHA-STEROID 4-DEHYDROGENASE (DUF1295)"/>
    <property type="match status" value="1"/>
</dbReference>
<keyword evidence="1" id="KW-1133">Transmembrane helix</keyword>
<dbReference type="PROSITE" id="PS50244">
    <property type="entry name" value="S5A_REDUCTASE"/>
    <property type="match status" value="1"/>
</dbReference>
<feature type="transmembrane region" description="Helical" evidence="1">
    <location>
        <begin position="26"/>
        <end position="45"/>
    </location>
</feature>
<accession>A0AAD2CE17</accession>
<gene>
    <name evidence="2" type="ORF">CYCCA115_LOCUS324</name>
</gene>
<feature type="transmembrane region" description="Helical" evidence="1">
    <location>
        <begin position="125"/>
        <end position="148"/>
    </location>
</feature>
<keyword evidence="3" id="KW-1185">Reference proteome</keyword>
<evidence type="ECO:0000313" key="3">
    <source>
        <dbReference type="Proteomes" id="UP001295423"/>
    </source>
</evidence>
<dbReference type="EMBL" id="CAKOGP040000001">
    <property type="protein sequence ID" value="CAJ1901276.1"/>
    <property type="molecule type" value="Genomic_DNA"/>
</dbReference>
<keyword evidence="1" id="KW-0812">Transmembrane</keyword>
<dbReference type="InterPro" id="IPR010721">
    <property type="entry name" value="UstE-like"/>
</dbReference>
<dbReference type="Gene3D" id="1.20.120.1630">
    <property type="match status" value="1"/>
</dbReference>
<comment type="caution">
    <text evidence="2">The sequence shown here is derived from an EMBL/GenBank/DDBJ whole genome shotgun (WGS) entry which is preliminary data.</text>
</comment>
<name>A0AAD2CE17_9STRA</name>
<sequence length="314" mass="35527">MAEDSCNIWGETILALQSDELTPTKMCAWTIAFVVAITFVTSSLTGNYSQVDKLWSVIPFVYCWIVVTDKRTLLMAIIATLWGVRLTWNFNRRGGYKWPIWDGDEDYRWKLLQDGALLEILKNKVAWVAFNLLFISFYQNVLLFLIVAPSLVAHIVATGCGQAVPLNGYDYLATALIPLFIAIEAIADNQQYNFQTEKYRRKNAGETLTGEYADGFKSSGFFAIVRKPNYAAEQAIWIAFYLYSIGAVNGERFVNWSSSGWTLLCVLFQGSGWLIEQITLGKYPKYGEYMEQVPRYIPNPMELLGLGASKTKTP</sequence>
<evidence type="ECO:0000313" key="2">
    <source>
        <dbReference type="EMBL" id="CAJ1901276.1"/>
    </source>
</evidence>
<keyword evidence="1" id="KW-0472">Membrane</keyword>
<dbReference type="PANTHER" id="PTHR32251">
    <property type="entry name" value="3-OXO-5-ALPHA-STEROID 4-DEHYDROGENASE"/>
    <property type="match status" value="1"/>
</dbReference>
<feature type="transmembrane region" description="Helical" evidence="1">
    <location>
        <begin position="57"/>
        <end position="84"/>
    </location>
</feature>
<protein>
    <submittedName>
        <fullName evidence="2">Uncharacterized protein</fullName>
    </submittedName>
</protein>
<dbReference type="GO" id="GO:0016020">
    <property type="term" value="C:membrane"/>
    <property type="evidence" value="ECO:0007669"/>
    <property type="project" value="TreeGrafter"/>
</dbReference>
<dbReference type="AlphaFoldDB" id="A0AAD2CE17"/>